<comment type="caution">
    <text evidence="2">The sequence shown here is derived from an EMBL/GenBank/DDBJ whole genome shotgun (WGS) entry which is preliminary data.</text>
</comment>
<dbReference type="Proteomes" id="UP000606974">
    <property type="component" value="Unassembled WGS sequence"/>
</dbReference>
<evidence type="ECO:0000313" key="2">
    <source>
        <dbReference type="EMBL" id="KAF7502674.1"/>
    </source>
</evidence>
<sequence>MERSRTVNHHRSKLPSPPWRDNIGPPRKPLHPYVVDDEVISTSSRQSSESPRHIHRLYANSFPADSDAHFRKDGTASNGDHQALSLVRQSASSNTVDDLLDQVNRLKYENEQLRSGGRAITPPPVVLAFDHQVFYCIDETMYLDEPRWERGDRHPSSIRRWHLYITNTTIHGLQ</sequence>
<evidence type="ECO:0000256" key="1">
    <source>
        <dbReference type="SAM" id="MobiDB-lite"/>
    </source>
</evidence>
<proteinExistence type="predicted"/>
<protein>
    <submittedName>
        <fullName evidence="2">Uncharacterized protein</fullName>
    </submittedName>
</protein>
<feature type="region of interest" description="Disordered" evidence="1">
    <location>
        <begin position="1"/>
        <end position="33"/>
    </location>
</feature>
<feature type="compositionally biased region" description="Basic residues" evidence="1">
    <location>
        <begin position="1"/>
        <end position="13"/>
    </location>
</feature>
<evidence type="ECO:0000313" key="3">
    <source>
        <dbReference type="Proteomes" id="UP000606974"/>
    </source>
</evidence>
<name>A0A8H7DX70_9EURO</name>
<organism evidence="2 3">
    <name type="scientific">Endocarpon pusillum</name>
    <dbReference type="NCBI Taxonomy" id="364733"/>
    <lineage>
        <taxon>Eukaryota</taxon>
        <taxon>Fungi</taxon>
        <taxon>Dikarya</taxon>
        <taxon>Ascomycota</taxon>
        <taxon>Pezizomycotina</taxon>
        <taxon>Eurotiomycetes</taxon>
        <taxon>Chaetothyriomycetidae</taxon>
        <taxon>Verrucariales</taxon>
        <taxon>Verrucariaceae</taxon>
        <taxon>Endocarpon</taxon>
    </lineage>
</organism>
<gene>
    <name evidence="2" type="ORF">GJ744_005262</name>
</gene>
<accession>A0A8H7DX70</accession>
<dbReference type="EMBL" id="JAACFV010000228">
    <property type="protein sequence ID" value="KAF7502674.1"/>
    <property type="molecule type" value="Genomic_DNA"/>
</dbReference>
<reference evidence="2" key="1">
    <citation type="submission" date="2020-02" db="EMBL/GenBank/DDBJ databases">
        <authorList>
            <person name="Palmer J.M."/>
        </authorList>
    </citation>
    <scope>NUCLEOTIDE SEQUENCE</scope>
    <source>
        <strain evidence="2">EPUS1.4</strain>
        <tissue evidence="2">Thallus</tissue>
    </source>
</reference>
<keyword evidence="3" id="KW-1185">Reference proteome</keyword>
<dbReference type="AlphaFoldDB" id="A0A8H7DX70"/>